<evidence type="ECO:0000256" key="5">
    <source>
        <dbReference type="ARBA" id="ARBA00023163"/>
    </source>
</evidence>
<dbReference type="SUPFAM" id="SSF46689">
    <property type="entry name" value="Homeodomain-like"/>
    <property type="match status" value="1"/>
</dbReference>
<accession>A0ABQ9EWT9</accession>
<feature type="compositionally biased region" description="Polar residues" evidence="8">
    <location>
        <begin position="100"/>
        <end position="114"/>
    </location>
</feature>
<feature type="domain" description="Prospero" evidence="9">
    <location>
        <begin position="648"/>
        <end position="806"/>
    </location>
</feature>
<evidence type="ECO:0000259" key="9">
    <source>
        <dbReference type="PROSITE" id="PS51818"/>
    </source>
</evidence>
<organism evidence="10 11">
    <name type="scientific">Tegillarca granosa</name>
    <name type="common">Malaysian cockle</name>
    <name type="synonym">Anadara granosa</name>
    <dbReference type="NCBI Taxonomy" id="220873"/>
    <lineage>
        <taxon>Eukaryota</taxon>
        <taxon>Metazoa</taxon>
        <taxon>Spiralia</taxon>
        <taxon>Lophotrochozoa</taxon>
        <taxon>Mollusca</taxon>
        <taxon>Bivalvia</taxon>
        <taxon>Autobranchia</taxon>
        <taxon>Pteriomorphia</taxon>
        <taxon>Arcoida</taxon>
        <taxon>Arcoidea</taxon>
        <taxon>Arcidae</taxon>
        <taxon>Tegillarca</taxon>
    </lineage>
</organism>
<comment type="subcellular location">
    <subcellularLocation>
        <location evidence="1">Nucleus</location>
    </subcellularLocation>
</comment>
<evidence type="ECO:0000256" key="6">
    <source>
        <dbReference type="ARBA" id="ARBA00023242"/>
    </source>
</evidence>
<evidence type="ECO:0000256" key="3">
    <source>
        <dbReference type="ARBA" id="ARBA00023125"/>
    </source>
</evidence>
<feature type="compositionally biased region" description="Polar residues" evidence="8">
    <location>
        <begin position="163"/>
        <end position="194"/>
    </location>
</feature>
<evidence type="ECO:0000313" key="10">
    <source>
        <dbReference type="EMBL" id="KAJ8309524.1"/>
    </source>
</evidence>
<dbReference type="Proteomes" id="UP001217089">
    <property type="component" value="Unassembled WGS sequence"/>
</dbReference>
<feature type="coiled-coil region" evidence="7">
    <location>
        <begin position="287"/>
        <end position="314"/>
    </location>
</feature>
<evidence type="ECO:0000313" key="11">
    <source>
        <dbReference type="Proteomes" id="UP001217089"/>
    </source>
</evidence>
<feature type="region of interest" description="Disordered" evidence="8">
    <location>
        <begin position="49"/>
        <end position="114"/>
    </location>
</feature>
<sequence length="807" mass="91729">MGMTSILDNCSGRDYTSQVDHFSFSSQHNICTSNIQSNKTLQYRLNRNSPDLFDSQKNEEVEDTKFSEKNKSPEDSKITQGESESRDNNKEECSSEDSKTNTMVKSDPVSSETSQLFRDFLQGQDSKSSDKVGNNNNVKDILINGNDMETATTERSGHLIQNMIGSFNGSDNEQQSINSGDLSMDESNFSSAENLENGDDSDTGDGQFDVDNSTENGPFCNEDSKEAKRARVENILTSMKHSPLCIAEQNGSNFQESRRTKRKQYQPQQHEAKWLEHSANKYKKVERLALQEQLLQLQHQLQAVQKRIEFYDKEHNGQSLFENMGGQDAVSEKTDSSDKYKMDIKSNKVNNNGMLEAEKLNNSRSILLKQAVNEPLQQLDVENLANSLKNELTSAVSSAIDITMNKFLEERSAKIAEKQKENERRKEKEEKEKETKEKEELKSVITPIPSVSTSPHKEQFHDHIGSMARILEKASAFEAPARGFLPDFARSHHHPLPFPLPFSYFPPSQVLHGPSLYSCAPMPVTEPEQTEALPLVVNTPKKKRTKVTDTRLSPRAARALLQDTVSFNSHGDPERHPLSSFPNLIPPVLPTSVAIPNPSLQHSDVMSFYRDHPFLDAHSTNHSPLQGDHPSPSMINSPSEGFQLMKSEITLTPMHLRKAKLMFFYVRYPSSAILKIYFPDVKFNKNNTAQLVKWFSNFREFFYIQMEKYARQAIAEGCKHAEDLVITHESELYRVLNLHYNRNNQIDVPDNFGIVVQATLREFFKAISTGKDQEPSWKKAIYKVIARMDDGLPEYFKSVNWMDQLGE</sequence>
<dbReference type="InterPro" id="IPR009057">
    <property type="entry name" value="Homeodomain-like_sf"/>
</dbReference>
<feature type="region of interest" description="Disordered" evidence="8">
    <location>
        <begin position="163"/>
        <end position="226"/>
    </location>
</feature>
<dbReference type="InterPro" id="IPR039350">
    <property type="entry name" value="Prospero_homeodomain"/>
</dbReference>
<feature type="region of interest" description="Disordered" evidence="8">
    <location>
        <begin position="417"/>
        <end position="442"/>
    </location>
</feature>
<evidence type="ECO:0000256" key="8">
    <source>
        <dbReference type="SAM" id="MobiDB-lite"/>
    </source>
</evidence>
<keyword evidence="3" id="KW-0238">DNA-binding</keyword>
<evidence type="ECO:0000256" key="1">
    <source>
        <dbReference type="ARBA" id="ARBA00004123"/>
    </source>
</evidence>
<dbReference type="InterPro" id="IPR037131">
    <property type="entry name" value="Homeo_prospero_dom_sf"/>
</dbReference>
<dbReference type="PANTHER" id="PTHR12198">
    <property type="entry name" value="HOMEOBOX PROTEIN PROSPERO/PROX-1/CEH-26"/>
    <property type="match status" value="1"/>
</dbReference>
<feature type="compositionally biased region" description="Basic and acidic residues" evidence="8">
    <location>
        <begin position="54"/>
        <end position="99"/>
    </location>
</feature>
<keyword evidence="6" id="KW-0539">Nucleus</keyword>
<keyword evidence="2" id="KW-0805">Transcription regulation</keyword>
<keyword evidence="5" id="KW-0804">Transcription</keyword>
<evidence type="ECO:0000256" key="4">
    <source>
        <dbReference type="ARBA" id="ARBA00023155"/>
    </source>
</evidence>
<dbReference type="PANTHER" id="PTHR12198:SF0">
    <property type="entry name" value="HOMEOBOX PROTEIN PROSPERO"/>
    <property type="match status" value="1"/>
</dbReference>
<evidence type="ECO:0000256" key="7">
    <source>
        <dbReference type="SAM" id="Coils"/>
    </source>
</evidence>
<keyword evidence="11" id="KW-1185">Reference proteome</keyword>
<dbReference type="PROSITE" id="PS51818">
    <property type="entry name" value="HOMEO_PROSPERO"/>
    <property type="match status" value="1"/>
</dbReference>
<gene>
    <name evidence="10" type="ORF">KUTeg_014398</name>
</gene>
<feature type="region of interest" description="Disordered" evidence="8">
    <location>
        <begin position="248"/>
        <end position="268"/>
    </location>
</feature>
<dbReference type="InterPro" id="IPR023082">
    <property type="entry name" value="Homeo_prospero_dom"/>
</dbReference>
<name>A0ABQ9EWT9_TEGGR</name>
<comment type="caution">
    <text evidence="10">The sequence shown here is derived from an EMBL/GenBank/DDBJ whole genome shotgun (WGS) entry which is preliminary data.</text>
</comment>
<reference evidence="10 11" key="1">
    <citation type="submission" date="2022-12" db="EMBL/GenBank/DDBJ databases">
        <title>Chromosome-level genome of Tegillarca granosa.</title>
        <authorList>
            <person name="Kim J."/>
        </authorList>
    </citation>
    <scope>NUCLEOTIDE SEQUENCE [LARGE SCALE GENOMIC DNA]</scope>
    <source>
        <strain evidence="10">Teg-2019</strain>
        <tissue evidence="10">Adductor muscle</tissue>
    </source>
</reference>
<protein>
    <recommendedName>
        <fullName evidence="9">Prospero domain-containing protein</fullName>
    </recommendedName>
</protein>
<dbReference type="Pfam" id="PF05044">
    <property type="entry name" value="HPD"/>
    <property type="match status" value="1"/>
</dbReference>
<dbReference type="EMBL" id="JARBDR010000657">
    <property type="protein sequence ID" value="KAJ8309524.1"/>
    <property type="molecule type" value="Genomic_DNA"/>
</dbReference>
<keyword evidence="7" id="KW-0175">Coiled coil</keyword>
<evidence type="ECO:0000256" key="2">
    <source>
        <dbReference type="ARBA" id="ARBA00023015"/>
    </source>
</evidence>
<proteinExistence type="predicted"/>
<keyword evidence="4" id="KW-0371">Homeobox</keyword>
<dbReference type="Gene3D" id="1.10.10.500">
    <property type="entry name" value="Homeo-prospero domain"/>
    <property type="match status" value="1"/>
</dbReference>